<accession>A0A8J6T9R3</accession>
<gene>
    <name evidence="1" type="primary">rsmJ</name>
    <name evidence="2" type="ORF">H8E79_02075</name>
</gene>
<comment type="similarity">
    <text evidence="1">Belongs to the methyltransferase superfamily. RsmJ family.</text>
</comment>
<dbReference type="Proteomes" id="UP000599024">
    <property type="component" value="Unassembled WGS sequence"/>
</dbReference>
<evidence type="ECO:0000313" key="2">
    <source>
        <dbReference type="EMBL" id="MBC8207938.1"/>
    </source>
</evidence>
<dbReference type="EMBL" id="JACNLK010000023">
    <property type="protein sequence ID" value="MBC8207938.1"/>
    <property type="molecule type" value="Genomic_DNA"/>
</dbReference>
<sequence>MSPEQSLTLSHRVPHVSWLPPDNNTLHQQAAALADTLGTTCVHQQQLPAGLTLLYTNSGLELQEREPQKGKISGRLHVNFLSAPLRYRLRHGGGIRQPLARAVGIKPGHRPTIVDATAGLGIDGFILASLGCKVTLIERSLILAALLKDGLNRAEDNPICKTIINRISLQSGNAIDLLDQLHISPETIYLDPMYPERDKAALNKQEMRLIRTLVGDDHDSELLLDTALTIASERVVVKRPKRAPQLTLTRPTHSIHMKNSRFDVYLIR</sequence>
<dbReference type="GO" id="GO:0005737">
    <property type="term" value="C:cytoplasm"/>
    <property type="evidence" value="ECO:0007669"/>
    <property type="project" value="UniProtKB-SubCell"/>
</dbReference>
<dbReference type="SUPFAM" id="SSF53335">
    <property type="entry name" value="S-adenosyl-L-methionine-dependent methyltransferases"/>
    <property type="match status" value="1"/>
</dbReference>
<protein>
    <recommendedName>
        <fullName evidence="1">Ribosomal RNA small subunit methyltransferase J</fullName>
        <ecNumber evidence="1">2.1.1.242</ecNumber>
    </recommendedName>
    <alternativeName>
        <fullName evidence="1">16S rRNA m2G1516 methyltransferase</fullName>
    </alternativeName>
    <alternativeName>
        <fullName evidence="1">rRNA (guanine-N(2)-)-methyltransferase</fullName>
    </alternativeName>
</protein>
<dbReference type="Gene3D" id="3.40.50.150">
    <property type="entry name" value="Vaccinia Virus protein VP39"/>
    <property type="match status" value="1"/>
</dbReference>
<dbReference type="GO" id="GO:0008990">
    <property type="term" value="F:rRNA (guanine-N2-)-methyltransferase activity"/>
    <property type="evidence" value="ECO:0007669"/>
    <property type="project" value="UniProtKB-UniRule"/>
</dbReference>
<keyword evidence="1" id="KW-0808">Transferase</keyword>
<dbReference type="Pfam" id="PF04445">
    <property type="entry name" value="SAM_MT"/>
    <property type="match status" value="1"/>
</dbReference>
<comment type="catalytic activity">
    <reaction evidence="1">
        <text>guanosine(1516) in 16S rRNA + S-adenosyl-L-methionine = N(2)-methylguanosine(1516) in 16S rRNA + S-adenosyl-L-homocysteine + H(+)</text>
        <dbReference type="Rhea" id="RHEA:43220"/>
        <dbReference type="Rhea" id="RHEA-COMP:10412"/>
        <dbReference type="Rhea" id="RHEA-COMP:10413"/>
        <dbReference type="ChEBI" id="CHEBI:15378"/>
        <dbReference type="ChEBI" id="CHEBI:57856"/>
        <dbReference type="ChEBI" id="CHEBI:59789"/>
        <dbReference type="ChEBI" id="CHEBI:74269"/>
        <dbReference type="ChEBI" id="CHEBI:74481"/>
        <dbReference type="EC" id="2.1.1.242"/>
    </reaction>
</comment>
<name>A0A8J6T9R3_9BACT</name>
<dbReference type="EC" id="2.1.1.242" evidence="1"/>
<dbReference type="InterPro" id="IPR007536">
    <property type="entry name" value="16SrRNA_methylTrfase_J"/>
</dbReference>
<feature type="binding site" evidence="1">
    <location>
        <position position="191"/>
    </location>
    <ligand>
        <name>S-adenosyl-L-methionine</name>
        <dbReference type="ChEBI" id="CHEBI:59789"/>
    </ligand>
</feature>
<keyword evidence="1" id="KW-0949">S-adenosyl-L-methionine</keyword>
<dbReference type="AlphaFoldDB" id="A0A8J6T9R3"/>
<comment type="function">
    <text evidence="1">Specifically methylates the guanosine in position 1516 of 16S rRNA.</text>
</comment>
<evidence type="ECO:0000256" key="1">
    <source>
        <dbReference type="HAMAP-Rule" id="MF_01523"/>
    </source>
</evidence>
<dbReference type="HAMAP" id="MF_01523">
    <property type="entry name" value="16SrRNA_methyltr_J"/>
    <property type="match status" value="1"/>
</dbReference>
<comment type="caution">
    <text evidence="2">The sequence shown here is derived from an EMBL/GenBank/DDBJ whole genome shotgun (WGS) entry which is preliminary data.</text>
</comment>
<proteinExistence type="inferred from homology"/>
<dbReference type="PANTHER" id="PTHR36112:SF1">
    <property type="entry name" value="RIBOSOMAL RNA SMALL SUBUNIT METHYLTRANSFERASE J"/>
    <property type="match status" value="1"/>
</dbReference>
<reference evidence="2 3" key="1">
    <citation type="submission" date="2020-08" db="EMBL/GenBank/DDBJ databases">
        <title>Bridging the membrane lipid divide: bacteria of the FCB group superphylum have the potential to synthesize archaeal ether lipids.</title>
        <authorList>
            <person name="Villanueva L."/>
            <person name="Von Meijenfeldt F.A.B."/>
            <person name="Westbye A.B."/>
            <person name="Yadav S."/>
            <person name="Hopmans E.C."/>
            <person name="Dutilh B.E."/>
            <person name="Sinninghe Damste J.S."/>
        </authorList>
    </citation>
    <scope>NUCLEOTIDE SEQUENCE [LARGE SCALE GENOMIC DNA]</scope>
    <source>
        <strain evidence="2">NIOZ-UU81</strain>
    </source>
</reference>
<comment type="caution">
    <text evidence="1">Lacks conserved residue(s) required for the propagation of feature annotation.</text>
</comment>
<evidence type="ECO:0000313" key="3">
    <source>
        <dbReference type="Proteomes" id="UP000599024"/>
    </source>
</evidence>
<keyword evidence="1 2" id="KW-0489">Methyltransferase</keyword>
<comment type="subcellular location">
    <subcellularLocation>
        <location evidence="1">Cytoplasm</location>
    </subcellularLocation>
</comment>
<organism evidence="2 3">
    <name type="scientific">Candidatus Desulfatifera sulfidica</name>
    <dbReference type="NCBI Taxonomy" id="2841691"/>
    <lineage>
        <taxon>Bacteria</taxon>
        <taxon>Pseudomonadati</taxon>
        <taxon>Thermodesulfobacteriota</taxon>
        <taxon>Desulfobulbia</taxon>
        <taxon>Desulfobulbales</taxon>
        <taxon>Desulfobulbaceae</taxon>
        <taxon>Candidatus Desulfatifera</taxon>
    </lineage>
</organism>
<dbReference type="PANTHER" id="PTHR36112">
    <property type="entry name" value="RIBOSOMAL RNA SMALL SUBUNIT METHYLTRANSFERASE J"/>
    <property type="match status" value="1"/>
</dbReference>
<keyword evidence="1" id="KW-0963">Cytoplasm</keyword>
<keyword evidence="1" id="KW-0698">rRNA processing</keyword>
<feature type="binding site" evidence="1">
    <location>
        <begin position="138"/>
        <end position="139"/>
    </location>
    <ligand>
        <name>S-adenosyl-L-methionine</name>
        <dbReference type="ChEBI" id="CHEBI:59789"/>
    </ligand>
</feature>
<dbReference type="InterPro" id="IPR029063">
    <property type="entry name" value="SAM-dependent_MTases_sf"/>
</dbReference>